<evidence type="ECO:0000313" key="4">
    <source>
        <dbReference type="EMBL" id="KGJ52536.1"/>
    </source>
</evidence>
<dbReference type="Gene3D" id="3.60.21.10">
    <property type="match status" value="1"/>
</dbReference>
<dbReference type="GO" id="GO:0016787">
    <property type="term" value="F:hydrolase activity"/>
    <property type="evidence" value="ECO:0007669"/>
    <property type="project" value="UniProtKB-UniRule"/>
</dbReference>
<gene>
    <name evidence="4" type="ORF">CIAN88_14195</name>
</gene>
<dbReference type="GO" id="GO:0046872">
    <property type="term" value="F:metal ion binding"/>
    <property type="evidence" value="ECO:0007669"/>
    <property type="project" value="UniProtKB-KW"/>
</dbReference>
<evidence type="ECO:0000313" key="5">
    <source>
        <dbReference type="Proteomes" id="UP000030008"/>
    </source>
</evidence>
<evidence type="ECO:0000256" key="2">
    <source>
        <dbReference type="RuleBase" id="RU362039"/>
    </source>
</evidence>
<dbReference type="Pfam" id="PF12850">
    <property type="entry name" value="Metallophos_2"/>
    <property type="match status" value="1"/>
</dbReference>
<dbReference type="Proteomes" id="UP000030008">
    <property type="component" value="Unassembled WGS sequence"/>
</dbReference>
<comment type="similarity">
    <text evidence="1 2">Belongs to the metallophosphoesterase superfamily. YfcE family.</text>
</comment>
<accession>A0A099I4K7</accession>
<dbReference type="InterPro" id="IPR000979">
    <property type="entry name" value="Phosphodiesterase_MJ0936/Vps29"/>
</dbReference>
<name>A0A099I4K7_CLOIN</name>
<dbReference type="EMBL" id="JQIF01000063">
    <property type="protein sequence ID" value="KGJ52536.1"/>
    <property type="molecule type" value="Genomic_DNA"/>
</dbReference>
<dbReference type="RefSeq" id="WP_044906082.1">
    <property type="nucleotide sequence ID" value="NZ_JQIF01000063.1"/>
</dbReference>
<reference evidence="4 5" key="1">
    <citation type="submission" date="2014-08" db="EMBL/GenBank/DDBJ databases">
        <title>Clostridium innocuum, an unnegligible vancomycin-resistant pathogen causing extra-intestinal infections.</title>
        <authorList>
            <person name="Feng Y."/>
            <person name="Chiu C.-H."/>
        </authorList>
    </citation>
    <scope>NUCLEOTIDE SEQUENCE [LARGE SCALE GENOMIC DNA]</scope>
    <source>
        <strain evidence="4 5">AN88</strain>
    </source>
</reference>
<keyword evidence="2" id="KW-0479">Metal-binding</keyword>
<dbReference type="EC" id="3.1.4.-" evidence="2"/>
<comment type="cofactor">
    <cofactor evidence="2">
        <name>a divalent metal cation</name>
        <dbReference type="ChEBI" id="CHEBI:60240"/>
    </cofactor>
</comment>
<proteinExistence type="inferred from homology"/>
<dbReference type="AlphaFoldDB" id="A0A099I4K7"/>
<comment type="caution">
    <text evidence="4">The sequence shown here is derived from an EMBL/GenBank/DDBJ whole genome shotgun (WGS) entry which is preliminary data.</text>
</comment>
<sequence>MKILLMSDTHGDLKTARSILQEHAAADLKIHLGDVGFPLREIDECTIVKGNHDRTQRLPKKVKLTLEGRKAICLHGDIFDDETVQEVLAMHHVPNDEIMDLCMHTLYGKLAAYAKRKGCDTLFFGHTHHQCFTEVDGVVLINPGSVCYGTPHSGYAVVEIHGCCIRAQLLAVENC</sequence>
<dbReference type="InterPro" id="IPR029052">
    <property type="entry name" value="Metallo-depent_PP-like"/>
</dbReference>
<dbReference type="InterPro" id="IPR024654">
    <property type="entry name" value="Calcineurin-like_PHP_lpxH"/>
</dbReference>
<dbReference type="SUPFAM" id="SSF56300">
    <property type="entry name" value="Metallo-dependent phosphatases"/>
    <property type="match status" value="1"/>
</dbReference>
<feature type="domain" description="Calcineurin-like phosphoesterase" evidence="3">
    <location>
        <begin position="1"/>
        <end position="161"/>
    </location>
</feature>
<protein>
    <recommendedName>
        <fullName evidence="2">Phosphoesterase</fullName>
        <ecNumber evidence="2">3.1.4.-</ecNumber>
    </recommendedName>
</protein>
<organism evidence="4 5">
    <name type="scientific">Clostridium innocuum</name>
    <dbReference type="NCBI Taxonomy" id="1522"/>
    <lineage>
        <taxon>Bacteria</taxon>
        <taxon>Bacillati</taxon>
        <taxon>Bacillota</taxon>
        <taxon>Clostridia</taxon>
        <taxon>Eubacteriales</taxon>
        <taxon>Clostridiaceae</taxon>
        <taxon>Clostridium</taxon>
    </lineage>
</organism>
<dbReference type="NCBIfam" id="TIGR00040">
    <property type="entry name" value="yfcE"/>
    <property type="match status" value="1"/>
</dbReference>
<evidence type="ECO:0000259" key="3">
    <source>
        <dbReference type="Pfam" id="PF12850"/>
    </source>
</evidence>
<evidence type="ECO:0000256" key="1">
    <source>
        <dbReference type="ARBA" id="ARBA00008950"/>
    </source>
</evidence>